<reference evidence="5" key="1">
    <citation type="journal article" date="2018" name="Genome Announc.">
        <title>Complete Genome Sequence of the Methanococcus maripaludis Type Strain JJ (DSM 2067), a Model for Selenoprotein Synthesis in Archaea.</title>
        <authorList>
            <person name="Poehlein A."/>
            <person name="Heym D."/>
            <person name="Quitzke V."/>
            <person name="Fersch J."/>
            <person name="Daniel R."/>
            <person name="Rother M."/>
        </authorList>
    </citation>
    <scope>NUCLEOTIDE SEQUENCE [LARGE SCALE GENOMIC DNA]</scope>
    <source>
        <strain evidence="5">DSM 2067</strain>
    </source>
</reference>
<gene>
    <name evidence="3" type="ORF">HNP94_001171</name>
    <name evidence="4" type="ORF">HNP96_001138</name>
    <name evidence="2" type="ORF">MMJJ_03380</name>
</gene>
<reference evidence="4 7" key="3">
    <citation type="submission" date="2020-08" db="EMBL/GenBank/DDBJ databases">
        <title>Genomic Encyclopedia of Type Strains, Phase IV (KMG-V): Genome sequencing to study the core and pangenomes of soil and plant-associated prokaryotes.</title>
        <authorList>
            <person name="Whitman W."/>
        </authorList>
    </citation>
    <scope>NUCLEOTIDE SEQUENCE [LARGE SCALE GENOMIC DNA]</scope>
    <source>
        <strain evidence="3 6">C13</strain>
        <strain evidence="4 7">D1</strain>
    </source>
</reference>
<evidence type="ECO:0000313" key="5">
    <source>
        <dbReference type="Proteomes" id="UP000239462"/>
    </source>
</evidence>
<dbReference type="InterPro" id="IPR043129">
    <property type="entry name" value="ATPase_NBD"/>
</dbReference>
<sequence>MIVVGIDHGTSGITACVMENKTVKSIFKMKRTEINENSFLKELEKHVNLNEIDLMGVCYSMGDGIAKITDIKRVENRGVINLEGIGKKIGGGTKVYDEIKSSDIPAIVIPGLHNSVKSMDKRFNALFSHIASPEKISICYNAYKTFGFENFILSDISSNTVTLLIKDGKIFGGFDACVGAVGILHGPLDLELIRNIDANKITANEAFSKAGVVKVTDSYKGVEDTKFEIMNNYKKDDKCTLAVDSLVLSVSMEINSLMFLTPERNVILAGSIGTWENPNVSEMIKENIDGNVLVLNGESGAIGSAMIAEDILNGKKEILGIPVDF</sequence>
<dbReference type="Proteomes" id="UP000590564">
    <property type="component" value="Unassembled WGS sequence"/>
</dbReference>
<dbReference type="Proteomes" id="UP000567099">
    <property type="component" value="Unassembled WGS sequence"/>
</dbReference>
<evidence type="ECO:0000313" key="4">
    <source>
        <dbReference type="EMBL" id="MBB6497097.1"/>
    </source>
</evidence>
<organism evidence="2 5">
    <name type="scientific">Methanococcus maripaludis</name>
    <name type="common">Methanococcus deltae</name>
    <dbReference type="NCBI Taxonomy" id="39152"/>
    <lineage>
        <taxon>Archaea</taxon>
        <taxon>Methanobacteriati</taxon>
        <taxon>Methanobacteriota</taxon>
        <taxon>Methanomada group</taxon>
        <taxon>Methanococci</taxon>
        <taxon>Methanococcales</taxon>
        <taxon>Methanococcaceae</taxon>
        <taxon>Methanococcus</taxon>
    </lineage>
</organism>
<dbReference type="KEGG" id="mmad:MMJJ_03380"/>
<dbReference type="PIRSF" id="PIRSF018783">
    <property type="entry name" value="UCP018783"/>
    <property type="match status" value="1"/>
</dbReference>
<protein>
    <recommendedName>
        <fullName evidence="1">UPF0285 protein HNP94_001171</fullName>
    </recommendedName>
</protein>
<reference evidence="2" key="2">
    <citation type="submission" date="2018-02" db="EMBL/GenBank/DDBJ databases">
        <title>Complete genome sequence of the Methanococcus maripaludis type strain JJ (DSM 2067), a model for selenoprotein synthesis in Archaea.</title>
        <authorList>
            <person name="Poehlein A."/>
            <person name="Heym D."/>
            <person name="Quitzke V."/>
            <person name="Fersch J."/>
            <person name="Daniel R."/>
            <person name="Rother M."/>
        </authorList>
    </citation>
    <scope>NUCLEOTIDE SEQUENCE [LARGE SCALE GENOMIC DNA]</scope>
    <source>
        <strain evidence="2">DSM 2067</strain>
    </source>
</reference>
<dbReference type="EMBL" id="CP026606">
    <property type="protein sequence ID" value="AVB75755.1"/>
    <property type="molecule type" value="Genomic_DNA"/>
</dbReference>
<name>A0A2L1C8T0_METMI</name>
<evidence type="ECO:0000313" key="2">
    <source>
        <dbReference type="EMBL" id="AVB75755.1"/>
    </source>
</evidence>
<dbReference type="HAMAP" id="MF_01087">
    <property type="entry name" value="UPF0285"/>
    <property type="match status" value="1"/>
</dbReference>
<dbReference type="RefSeq" id="WP_104837403.1">
    <property type="nucleotide sequence ID" value="NZ_CP026606.1"/>
</dbReference>
<comment type="similarity">
    <text evidence="1">Belongs to the UPF0285 family.</text>
</comment>
<dbReference type="GeneID" id="36101433"/>
<proteinExistence type="inferred from homology"/>
<dbReference type="EMBL" id="JACDUO010000001">
    <property type="protein sequence ID" value="MBA2864171.1"/>
    <property type="molecule type" value="Genomic_DNA"/>
</dbReference>
<evidence type="ECO:0000313" key="3">
    <source>
        <dbReference type="EMBL" id="MBA2864171.1"/>
    </source>
</evidence>
<evidence type="ECO:0000313" key="6">
    <source>
        <dbReference type="Proteomes" id="UP000567099"/>
    </source>
</evidence>
<dbReference type="NCBIfam" id="TIGR03281">
    <property type="entry name" value="methan_mark_12"/>
    <property type="match status" value="1"/>
</dbReference>
<evidence type="ECO:0000256" key="1">
    <source>
        <dbReference type="HAMAP-Rule" id="MF_01087"/>
    </source>
</evidence>
<dbReference type="AlphaFoldDB" id="A0A2L1C8T0"/>
<dbReference type="Proteomes" id="UP000239462">
    <property type="component" value="Chromosome"/>
</dbReference>
<dbReference type="SUPFAM" id="SSF53067">
    <property type="entry name" value="Actin-like ATPase domain"/>
    <property type="match status" value="1"/>
</dbReference>
<dbReference type="EMBL" id="JACHED010000002">
    <property type="protein sequence ID" value="MBB6497097.1"/>
    <property type="molecule type" value="Genomic_DNA"/>
</dbReference>
<accession>A0A2L1C8T0</accession>
<dbReference type="InterPro" id="IPR016735">
    <property type="entry name" value="Methan_mark_12"/>
</dbReference>
<evidence type="ECO:0000313" key="7">
    <source>
        <dbReference type="Proteomes" id="UP000590564"/>
    </source>
</evidence>